<comment type="caution">
    <text evidence="9">The sequence shown here is derived from an EMBL/GenBank/DDBJ whole genome shotgun (WGS) entry which is preliminary data.</text>
</comment>
<dbReference type="Proteomes" id="UP001596160">
    <property type="component" value="Unassembled WGS sequence"/>
</dbReference>
<feature type="active site" description="Proton donor/acceptor" evidence="6">
    <location>
        <position position="148"/>
    </location>
</feature>
<evidence type="ECO:0000256" key="4">
    <source>
        <dbReference type="ARBA" id="ARBA00022984"/>
    </source>
</evidence>
<evidence type="ECO:0000313" key="9">
    <source>
        <dbReference type="EMBL" id="MFC5157050.1"/>
    </source>
</evidence>
<dbReference type="RefSeq" id="WP_344486867.1">
    <property type="nucleotide sequence ID" value="NZ_BAAASB010000054.1"/>
</dbReference>
<comment type="pathway">
    <text evidence="1 6">Cell wall biogenesis; peptidoglycan biosynthesis.</text>
</comment>
<feature type="domain" description="L,D-TPase catalytic" evidence="8">
    <location>
        <begin position="50"/>
        <end position="205"/>
    </location>
</feature>
<dbReference type="GO" id="GO:0016740">
    <property type="term" value="F:transferase activity"/>
    <property type="evidence" value="ECO:0007669"/>
    <property type="project" value="UniProtKB-KW"/>
</dbReference>
<gene>
    <name evidence="9" type="ORF">ACFPRH_35590</name>
</gene>
<sequence length="207" mass="22481">MNKIKSAFAVTAAMASVTAGAVTTMAAPAADASPAAHSAAAASRVALVFVKNDRDPSDSRLQVWNGKTHIATFRAGSGKGTAADWDTDEGRKFFRNECSVGAGWLPNGTYKPTSFEIGRNSRIKGYAIGLPNKRCNPTKAWRTGLFIHSEMTKDRKQGPRDDADSPQRWEGVQDYKSEGCIKLHPSHIAKLFSYMNKHGRAVLLTVR</sequence>
<dbReference type="PROSITE" id="PS52029">
    <property type="entry name" value="LD_TPASE"/>
    <property type="match status" value="1"/>
</dbReference>
<evidence type="ECO:0000256" key="5">
    <source>
        <dbReference type="ARBA" id="ARBA00023316"/>
    </source>
</evidence>
<dbReference type="SUPFAM" id="SSF141523">
    <property type="entry name" value="L,D-transpeptidase catalytic domain-like"/>
    <property type="match status" value="1"/>
</dbReference>
<dbReference type="Gene3D" id="2.40.440.10">
    <property type="entry name" value="L,D-transpeptidase catalytic domain-like"/>
    <property type="match status" value="1"/>
</dbReference>
<dbReference type="InterPro" id="IPR038063">
    <property type="entry name" value="Transpep_catalytic_dom"/>
</dbReference>
<keyword evidence="3 6" id="KW-0133">Cell shape</keyword>
<evidence type="ECO:0000256" key="3">
    <source>
        <dbReference type="ARBA" id="ARBA00022960"/>
    </source>
</evidence>
<dbReference type="InterPro" id="IPR005490">
    <property type="entry name" value="LD_TPept_cat_dom"/>
</dbReference>
<name>A0ABW0AVN6_9ACTN</name>
<keyword evidence="10" id="KW-1185">Reference proteome</keyword>
<dbReference type="CDD" id="cd16913">
    <property type="entry name" value="YkuD_like"/>
    <property type="match status" value="1"/>
</dbReference>
<feature type="chain" id="PRO_5047264589" evidence="7">
    <location>
        <begin position="22"/>
        <end position="207"/>
    </location>
</feature>
<dbReference type="Pfam" id="PF03734">
    <property type="entry name" value="YkuD"/>
    <property type="match status" value="1"/>
</dbReference>
<evidence type="ECO:0000256" key="2">
    <source>
        <dbReference type="ARBA" id="ARBA00022679"/>
    </source>
</evidence>
<dbReference type="EMBL" id="JBHSKP010000065">
    <property type="protein sequence ID" value="MFC5157050.1"/>
    <property type="molecule type" value="Genomic_DNA"/>
</dbReference>
<evidence type="ECO:0000313" key="10">
    <source>
        <dbReference type="Proteomes" id="UP001596160"/>
    </source>
</evidence>
<accession>A0ABW0AVN6</accession>
<feature type="active site" description="Nucleophile" evidence="6">
    <location>
        <position position="180"/>
    </location>
</feature>
<feature type="signal peptide" evidence="7">
    <location>
        <begin position="1"/>
        <end position="21"/>
    </location>
</feature>
<protein>
    <submittedName>
        <fullName evidence="9">L,D-transpeptidase</fullName>
        <ecNumber evidence="9">2.-.-.-</ecNumber>
    </submittedName>
</protein>
<dbReference type="EC" id="2.-.-.-" evidence="9"/>
<reference evidence="10" key="1">
    <citation type="journal article" date="2019" name="Int. J. Syst. Evol. Microbiol.">
        <title>The Global Catalogue of Microorganisms (GCM) 10K type strain sequencing project: providing services to taxonomists for standard genome sequencing and annotation.</title>
        <authorList>
            <consortium name="The Broad Institute Genomics Platform"/>
            <consortium name="The Broad Institute Genome Sequencing Center for Infectious Disease"/>
            <person name="Wu L."/>
            <person name="Ma J."/>
        </authorList>
    </citation>
    <scope>NUCLEOTIDE SEQUENCE [LARGE SCALE GENOMIC DNA]</scope>
    <source>
        <strain evidence="10">PCU 266</strain>
    </source>
</reference>
<keyword evidence="5 6" id="KW-0961">Cell wall biogenesis/degradation</keyword>
<proteinExistence type="predicted"/>
<keyword evidence="4 6" id="KW-0573">Peptidoglycan synthesis</keyword>
<keyword evidence="7" id="KW-0732">Signal</keyword>
<evidence type="ECO:0000256" key="1">
    <source>
        <dbReference type="ARBA" id="ARBA00004752"/>
    </source>
</evidence>
<evidence type="ECO:0000256" key="6">
    <source>
        <dbReference type="PROSITE-ProRule" id="PRU01373"/>
    </source>
</evidence>
<keyword evidence="2 9" id="KW-0808">Transferase</keyword>
<evidence type="ECO:0000256" key="7">
    <source>
        <dbReference type="SAM" id="SignalP"/>
    </source>
</evidence>
<evidence type="ECO:0000259" key="8">
    <source>
        <dbReference type="PROSITE" id="PS52029"/>
    </source>
</evidence>
<organism evidence="9 10">
    <name type="scientific">Streptomyces amakusaensis</name>
    <dbReference type="NCBI Taxonomy" id="67271"/>
    <lineage>
        <taxon>Bacteria</taxon>
        <taxon>Bacillati</taxon>
        <taxon>Actinomycetota</taxon>
        <taxon>Actinomycetes</taxon>
        <taxon>Kitasatosporales</taxon>
        <taxon>Streptomycetaceae</taxon>
        <taxon>Streptomyces</taxon>
    </lineage>
</organism>